<comment type="caution">
    <text evidence="1">The sequence shown here is derived from an EMBL/GenBank/DDBJ whole genome shotgun (WGS) entry which is preliminary data.</text>
</comment>
<accession>A0AAW1DF67</accession>
<evidence type="ECO:0000313" key="2">
    <source>
        <dbReference type="Proteomes" id="UP001461498"/>
    </source>
</evidence>
<dbReference type="AlphaFoldDB" id="A0AAW1DF67"/>
<protein>
    <submittedName>
        <fullName evidence="1">Uncharacterized protein</fullName>
    </submittedName>
</protein>
<sequence length="73" mass="8597">MDLIEILWKQDVDMGFSVGEWSDSNNLSAEIDEETVDEATVKLKEPPKLKEKEKVRVFSKFLFKIVVFLRFFL</sequence>
<name>A0AAW1DF67_9HEMI</name>
<dbReference type="Proteomes" id="UP001461498">
    <property type="component" value="Unassembled WGS sequence"/>
</dbReference>
<reference evidence="1 2" key="1">
    <citation type="submission" date="2022-12" db="EMBL/GenBank/DDBJ databases">
        <title>Chromosome-level genome assembly of true bugs.</title>
        <authorList>
            <person name="Ma L."/>
            <person name="Li H."/>
        </authorList>
    </citation>
    <scope>NUCLEOTIDE SEQUENCE [LARGE SCALE GENOMIC DNA]</scope>
    <source>
        <strain evidence="1">Lab_2022b</strain>
    </source>
</reference>
<dbReference type="EMBL" id="JAPXFL010000003">
    <property type="protein sequence ID" value="KAK9508375.1"/>
    <property type="molecule type" value="Genomic_DNA"/>
</dbReference>
<evidence type="ECO:0000313" key="1">
    <source>
        <dbReference type="EMBL" id="KAK9508375.1"/>
    </source>
</evidence>
<proteinExistence type="predicted"/>
<gene>
    <name evidence="1" type="ORF">O3M35_005955</name>
</gene>
<keyword evidence="2" id="KW-1185">Reference proteome</keyword>
<organism evidence="1 2">
    <name type="scientific">Rhynocoris fuscipes</name>
    <dbReference type="NCBI Taxonomy" id="488301"/>
    <lineage>
        <taxon>Eukaryota</taxon>
        <taxon>Metazoa</taxon>
        <taxon>Ecdysozoa</taxon>
        <taxon>Arthropoda</taxon>
        <taxon>Hexapoda</taxon>
        <taxon>Insecta</taxon>
        <taxon>Pterygota</taxon>
        <taxon>Neoptera</taxon>
        <taxon>Paraneoptera</taxon>
        <taxon>Hemiptera</taxon>
        <taxon>Heteroptera</taxon>
        <taxon>Panheteroptera</taxon>
        <taxon>Cimicomorpha</taxon>
        <taxon>Reduviidae</taxon>
        <taxon>Harpactorinae</taxon>
        <taxon>Harpactorini</taxon>
        <taxon>Rhynocoris</taxon>
    </lineage>
</organism>